<evidence type="ECO:0000313" key="1">
    <source>
        <dbReference type="EMBL" id="EER38228.1"/>
    </source>
</evidence>
<proteinExistence type="predicted"/>
<sequence length="106" mass="11681">MDLTQVPGIMLLEDEDYKLIQKIQEILSNVEAKMKDVSHHPGTPGNEPSNCLPSLVDGGFGTKILFSTAYLLDRAAVWPVTKLMARALETQGLRMRERAQNSVLAG</sequence>
<dbReference type="HOGENOM" id="CLU_2222475_0_0_1"/>
<dbReference type="AlphaFoldDB" id="C6HP32"/>
<reference evidence="2" key="1">
    <citation type="submission" date="2009-05" db="EMBL/GenBank/DDBJ databases">
        <title>The genome sequence of Ajellomyces capsulatus strain H143.</title>
        <authorList>
            <person name="Champion M."/>
            <person name="Cuomo C.A."/>
            <person name="Ma L.-J."/>
            <person name="Henn M.R."/>
            <person name="Sil A."/>
            <person name="Goldman B."/>
            <person name="Young S.K."/>
            <person name="Kodira C.D."/>
            <person name="Zeng Q."/>
            <person name="Koehrsen M."/>
            <person name="Alvarado L."/>
            <person name="Berlin A.M."/>
            <person name="Borenstein D."/>
            <person name="Chen Z."/>
            <person name="Engels R."/>
            <person name="Freedman E."/>
            <person name="Gellesch M."/>
            <person name="Goldberg J."/>
            <person name="Griggs A."/>
            <person name="Gujja S."/>
            <person name="Heiman D.I."/>
            <person name="Hepburn T.A."/>
            <person name="Howarth C."/>
            <person name="Jen D."/>
            <person name="Larson L."/>
            <person name="Lewis B."/>
            <person name="Mehta T."/>
            <person name="Park D."/>
            <person name="Pearson M."/>
            <person name="Roberts A."/>
            <person name="Saif S."/>
            <person name="Shea T.D."/>
            <person name="Shenoy N."/>
            <person name="Sisk P."/>
            <person name="Stolte C."/>
            <person name="Sykes S."/>
            <person name="Walk T."/>
            <person name="White J."/>
            <person name="Yandava C."/>
            <person name="Klein B."/>
            <person name="McEwen J.G."/>
            <person name="Puccia R."/>
            <person name="Goldman G.H."/>
            <person name="Felipe M.S."/>
            <person name="Nino-Vega G."/>
            <person name="San-Blas G."/>
            <person name="Taylor J.W."/>
            <person name="Mendoza L."/>
            <person name="Galagan J.E."/>
            <person name="Nusbaum C."/>
            <person name="Birren B.W."/>
        </authorList>
    </citation>
    <scope>NUCLEOTIDE SEQUENCE [LARGE SCALE GENOMIC DNA]</scope>
    <source>
        <strain evidence="2">H143</strain>
    </source>
</reference>
<protein>
    <submittedName>
        <fullName evidence="1">DNA binding regulatory protein AmdX</fullName>
    </submittedName>
</protein>
<dbReference type="EMBL" id="GG692432">
    <property type="protein sequence ID" value="EER38228.1"/>
    <property type="molecule type" value="Genomic_DNA"/>
</dbReference>
<dbReference type="VEuPathDB" id="FungiDB:HCDG_07963"/>
<evidence type="ECO:0000313" key="2">
    <source>
        <dbReference type="Proteomes" id="UP000002624"/>
    </source>
</evidence>
<gene>
    <name evidence="1" type="ORF">HCDG_07963</name>
</gene>
<accession>C6HP32</accession>
<dbReference type="Proteomes" id="UP000002624">
    <property type="component" value="Unassembled WGS sequence"/>
</dbReference>
<organism evidence="1 2">
    <name type="scientific">Ajellomyces capsulatus (strain H143)</name>
    <name type="common">Darling's disease fungus</name>
    <name type="synonym">Histoplasma capsulatum</name>
    <dbReference type="NCBI Taxonomy" id="544712"/>
    <lineage>
        <taxon>Eukaryota</taxon>
        <taxon>Fungi</taxon>
        <taxon>Dikarya</taxon>
        <taxon>Ascomycota</taxon>
        <taxon>Pezizomycotina</taxon>
        <taxon>Eurotiomycetes</taxon>
        <taxon>Eurotiomycetidae</taxon>
        <taxon>Onygenales</taxon>
        <taxon>Ajellomycetaceae</taxon>
        <taxon>Histoplasma</taxon>
    </lineage>
</organism>
<name>C6HP32_AJECH</name>
<dbReference type="OMA" id="DECNMAS"/>
<dbReference type="STRING" id="544712.C6HP32"/>